<dbReference type="EMBL" id="CAKKNE010000005">
    <property type="protein sequence ID" value="CAH0378269.1"/>
    <property type="molecule type" value="Genomic_DNA"/>
</dbReference>
<gene>
    <name evidence="2" type="ORF">PECAL_5P27860</name>
</gene>
<organism evidence="2 3">
    <name type="scientific">Pelagomonas calceolata</name>
    <dbReference type="NCBI Taxonomy" id="35677"/>
    <lineage>
        <taxon>Eukaryota</taxon>
        <taxon>Sar</taxon>
        <taxon>Stramenopiles</taxon>
        <taxon>Ochrophyta</taxon>
        <taxon>Pelagophyceae</taxon>
        <taxon>Pelagomonadales</taxon>
        <taxon>Pelagomonadaceae</taxon>
        <taxon>Pelagomonas</taxon>
    </lineage>
</organism>
<evidence type="ECO:0000313" key="3">
    <source>
        <dbReference type="Proteomes" id="UP000789595"/>
    </source>
</evidence>
<evidence type="ECO:0000256" key="1">
    <source>
        <dbReference type="SAM" id="MobiDB-lite"/>
    </source>
</evidence>
<reference evidence="2" key="1">
    <citation type="submission" date="2021-11" db="EMBL/GenBank/DDBJ databases">
        <authorList>
            <consortium name="Genoscope - CEA"/>
            <person name="William W."/>
        </authorList>
    </citation>
    <scope>NUCLEOTIDE SEQUENCE</scope>
</reference>
<dbReference type="AlphaFoldDB" id="A0A8J2X2E6"/>
<evidence type="ECO:0000313" key="2">
    <source>
        <dbReference type="EMBL" id="CAH0378269.1"/>
    </source>
</evidence>
<accession>A0A8J2X2E6</accession>
<proteinExistence type="predicted"/>
<comment type="caution">
    <text evidence="2">The sequence shown here is derived from an EMBL/GenBank/DDBJ whole genome shotgun (WGS) entry which is preliminary data.</text>
</comment>
<keyword evidence="3" id="KW-1185">Reference proteome</keyword>
<sequence>MADDELDIREQARAVEQRDDVPSLAHVKTTGPLSGGAGGMMRHLKFALNDVRYELRHRRPKTGPAEYDPGNAGRIRALDRGEAVRLRVRAKDHARHYREKMVKVEAKRKRRAAQAAYDLNQASKKALSVFVDLLRRKGDRHREVFSAAVNYGACLVDEDSKNAQARAEAKAALEAKHADEWREFEERAEAKRTSARKTKLIDKKKGRIHMEKVLVEVAEEEKELRKKHWDELIVTKWGRAVLERDMRERHAQELEEFAKKAVEERFAARTSVLVMQKLELELKQRDAEMKERHKSEWAATPWGAPPDPNAEAPPPTKCETAVAFLREQHSLCKRHRGDDDYLTVALARNLAVALLRSEAATSAMQCEAEALLEDVVRASSDWSHGAVNLGSTVGPDWSVRAETSLVENSLDEDDVADGARFAQLVLMDPHFELSRMPSLADAPSVPDVACVKCSASARVAAGLCEVCFCEAFHRAPGDDRPLPPPLPPQEGSGALYAADAADAAMVAEIKRLEATPCYFMAPMRKTPTERAMEQLEKERKEALAEDY</sequence>
<name>A0A8J2X2E6_9STRA</name>
<dbReference type="Proteomes" id="UP000789595">
    <property type="component" value="Unassembled WGS sequence"/>
</dbReference>
<protein>
    <submittedName>
        <fullName evidence="2">Uncharacterized protein</fullName>
    </submittedName>
</protein>
<feature type="region of interest" description="Disordered" evidence="1">
    <location>
        <begin position="296"/>
        <end position="315"/>
    </location>
</feature>
<feature type="compositionally biased region" description="Pro residues" evidence="1">
    <location>
        <begin position="303"/>
        <end position="315"/>
    </location>
</feature>